<dbReference type="EMBL" id="DSZH01000067">
    <property type="protein sequence ID" value="HGU47216.1"/>
    <property type="molecule type" value="Genomic_DNA"/>
</dbReference>
<dbReference type="InterPro" id="IPR025470">
    <property type="entry name" value="DUF4321"/>
</dbReference>
<keyword evidence="1" id="KW-1133">Transmembrane helix</keyword>
<comment type="caution">
    <text evidence="3">The sequence shown here is derived from an EMBL/GenBank/DDBJ whole genome shotgun (WGS) entry which is preliminary data.</text>
</comment>
<evidence type="ECO:0000256" key="1">
    <source>
        <dbReference type="SAM" id="Phobius"/>
    </source>
</evidence>
<dbReference type="AlphaFoldDB" id="A0A7C4S1B0"/>
<gene>
    <name evidence="3" type="ORF">ENT60_01445</name>
    <name evidence="2" type="ORF">ENU28_02650</name>
</gene>
<keyword evidence="1" id="KW-0812">Transmembrane</keyword>
<reference evidence="3" key="1">
    <citation type="journal article" date="2020" name="mSystems">
        <title>Genome- and Community-Level Interaction Insights into Carbon Utilization and Element Cycling Functions of Hydrothermarchaeota in Hydrothermal Sediment.</title>
        <authorList>
            <person name="Zhou Z."/>
            <person name="Liu Y."/>
            <person name="Xu W."/>
            <person name="Pan J."/>
            <person name="Luo Z.H."/>
            <person name="Li M."/>
        </authorList>
    </citation>
    <scope>NUCLEOTIDE SEQUENCE [LARGE SCALE GENOMIC DNA]</scope>
    <source>
        <strain evidence="3">SpSt-594</strain>
        <strain evidence="2">SpSt-655</strain>
    </source>
</reference>
<name>A0A7C4S1B0_UNCW3</name>
<sequence>MGKKTVPFVIIIILIGGVLGSAFSLYLSGLFPEGQVKKFFFEAIKFGIPNFTLNLGFLEITFGFSLAITAFTALFIIFLTYLILKL</sequence>
<dbReference type="EMBL" id="DTBX01000092">
    <property type="protein sequence ID" value="HGQ55347.1"/>
    <property type="molecule type" value="Genomic_DNA"/>
</dbReference>
<dbReference type="Pfam" id="PF14209">
    <property type="entry name" value="DUF4321"/>
    <property type="match status" value="1"/>
</dbReference>
<organism evidence="3">
    <name type="scientific">candidate division WOR-3 bacterium</name>
    <dbReference type="NCBI Taxonomy" id="2052148"/>
    <lineage>
        <taxon>Bacteria</taxon>
        <taxon>Bacteria division WOR-3</taxon>
    </lineage>
</organism>
<evidence type="ECO:0008006" key="4">
    <source>
        <dbReference type="Google" id="ProtNLM"/>
    </source>
</evidence>
<keyword evidence="1" id="KW-0472">Membrane</keyword>
<protein>
    <recommendedName>
        <fullName evidence="4">DUF4321 domain-containing protein</fullName>
    </recommendedName>
</protein>
<evidence type="ECO:0000313" key="2">
    <source>
        <dbReference type="EMBL" id="HGQ55347.1"/>
    </source>
</evidence>
<evidence type="ECO:0000313" key="3">
    <source>
        <dbReference type="EMBL" id="HGU47216.1"/>
    </source>
</evidence>
<accession>A0A7C4S1B0</accession>
<feature type="transmembrane region" description="Helical" evidence="1">
    <location>
        <begin position="6"/>
        <end position="27"/>
    </location>
</feature>
<feature type="transmembrane region" description="Helical" evidence="1">
    <location>
        <begin position="64"/>
        <end position="84"/>
    </location>
</feature>
<proteinExistence type="predicted"/>